<evidence type="ECO:0000313" key="2">
    <source>
        <dbReference type="EMBL" id="TVU03763.1"/>
    </source>
</evidence>
<dbReference type="Gene3D" id="2.40.50.140">
    <property type="entry name" value="Nucleic acid-binding proteins"/>
    <property type="match status" value="1"/>
</dbReference>
<evidence type="ECO:0000259" key="1">
    <source>
        <dbReference type="PROSITE" id="PS51857"/>
    </source>
</evidence>
<organism evidence="2 3">
    <name type="scientific">Eragrostis curvula</name>
    <name type="common">weeping love grass</name>
    <dbReference type="NCBI Taxonomy" id="38414"/>
    <lineage>
        <taxon>Eukaryota</taxon>
        <taxon>Viridiplantae</taxon>
        <taxon>Streptophyta</taxon>
        <taxon>Embryophyta</taxon>
        <taxon>Tracheophyta</taxon>
        <taxon>Spermatophyta</taxon>
        <taxon>Magnoliopsida</taxon>
        <taxon>Liliopsida</taxon>
        <taxon>Poales</taxon>
        <taxon>Poaceae</taxon>
        <taxon>PACMAD clade</taxon>
        <taxon>Chloridoideae</taxon>
        <taxon>Eragrostideae</taxon>
        <taxon>Eragrostidinae</taxon>
        <taxon>Eragrostis</taxon>
    </lineage>
</organism>
<feature type="non-terminal residue" evidence="2">
    <location>
        <position position="1"/>
    </location>
</feature>
<dbReference type="Proteomes" id="UP000324897">
    <property type="component" value="Unassembled WGS sequence"/>
</dbReference>
<sequence>MRSVSSPPNPVSMAAAVEVPAVNRVMETVRWFNATKGSGFVTPEIGGEYLHFHQPSLKSDGVRILNVRDSVEFEVRADNYGSPKTFDITAPDCRAAGCFCPNGSDHGGGNGCYGSELAGGFHVDGGDRGHGGMLYGVDGNRDCGVGGGYGISSGHGCHSHEQGALLVLSEGSALQVFDEMPLGNVIWDDDKSTDCNSHDPLRHLEDCLVTEARERIAEPFTEDILNQATTVPTKVEFMDPELVMAPIQLEGPAGEVFEKIPVMDVVWDEELLQDLDLHDGLLRQLAQGGELMGGQQNVMGNSFPPSFLCDLIPGDDNLTLLSKGSAMCSAHQERKPLAESDLNIKPTNVRDVLSLLDTSTTPVEGLLDEMPCKGGTEQIKIMSPAASDGAICVMLEKMPSVNVVLDEDSIDDMDTNDGLLQKITTESECGY</sequence>
<dbReference type="PANTHER" id="PTHR46565:SF21">
    <property type="match status" value="1"/>
</dbReference>
<dbReference type="Pfam" id="PF00313">
    <property type="entry name" value="CSD"/>
    <property type="match status" value="1"/>
</dbReference>
<dbReference type="EMBL" id="RWGY01000146">
    <property type="protein sequence ID" value="TVU03763.1"/>
    <property type="molecule type" value="Genomic_DNA"/>
</dbReference>
<protein>
    <recommendedName>
        <fullName evidence="1">CSD domain-containing protein</fullName>
    </recommendedName>
</protein>
<dbReference type="InterPro" id="IPR002059">
    <property type="entry name" value="CSP_DNA-bd"/>
</dbReference>
<proteinExistence type="predicted"/>
<dbReference type="PROSITE" id="PS51857">
    <property type="entry name" value="CSD_2"/>
    <property type="match status" value="1"/>
</dbReference>
<accession>A0A5J9SXQ2</accession>
<name>A0A5J9SXQ2_9POAL</name>
<reference evidence="2 3" key="1">
    <citation type="journal article" date="2019" name="Sci. Rep.">
        <title>A high-quality genome of Eragrostis curvula grass provides insights into Poaceae evolution and supports new strategies to enhance forage quality.</title>
        <authorList>
            <person name="Carballo J."/>
            <person name="Santos B.A.C.M."/>
            <person name="Zappacosta D."/>
            <person name="Garbus I."/>
            <person name="Selva J.P."/>
            <person name="Gallo C.A."/>
            <person name="Diaz A."/>
            <person name="Albertini E."/>
            <person name="Caccamo M."/>
            <person name="Echenique V."/>
        </authorList>
    </citation>
    <scope>NUCLEOTIDE SEQUENCE [LARGE SCALE GENOMIC DNA]</scope>
    <source>
        <strain evidence="3">cv. Victoria</strain>
        <tissue evidence="2">Leaf</tissue>
    </source>
</reference>
<dbReference type="InterPro" id="IPR012340">
    <property type="entry name" value="NA-bd_OB-fold"/>
</dbReference>
<keyword evidence="3" id="KW-1185">Reference proteome</keyword>
<dbReference type="SUPFAM" id="SSF50249">
    <property type="entry name" value="Nucleic acid-binding proteins"/>
    <property type="match status" value="1"/>
</dbReference>
<dbReference type="GO" id="GO:0003676">
    <property type="term" value="F:nucleic acid binding"/>
    <property type="evidence" value="ECO:0007669"/>
    <property type="project" value="InterPro"/>
</dbReference>
<dbReference type="PANTHER" id="PTHR46565">
    <property type="entry name" value="COLD SHOCK DOMAIN PROTEIN 2"/>
    <property type="match status" value="1"/>
</dbReference>
<feature type="domain" description="CSD" evidence="1">
    <location>
        <begin position="24"/>
        <end position="90"/>
    </location>
</feature>
<evidence type="ECO:0000313" key="3">
    <source>
        <dbReference type="Proteomes" id="UP000324897"/>
    </source>
</evidence>
<dbReference type="AlphaFoldDB" id="A0A5J9SXQ2"/>
<dbReference type="OrthoDB" id="422005at2759"/>
<comment type="caution">
    <text evidence="2">The sequence shown here is derived from an EMBL/GenBank/DDBJ whole genome shotgun (WGS) entry which is preliminary data.</text>
</comment>
<gene>
    <name evidence="2" type="ORF">EJB05_50701</name>
</gene>
<dbReference type="Gramene" id="TVU03763">
    <property type="protein sequence ID" value="TVU03763"/>
    <property type="gene ID" value="EJB05_50701"/>
</dbReference>